<comment type="caution">
    <text evidence="2">The sequence shown here is derived from an EMBL/GenBank/DDBJ whole genome shotgun (WGS) entry which is preliminary data.</text>
</comment>
<sequence>MLPDRVLPAAEAGGCLEQIDLERKRGTLVNAWRVFEQSDLTGVVMGTVIGVATRFLMLKSDYRQYPAYPHGKIIHLALGTIAAALGSVAVPALLKKDFTAITFLGMAAQQFREVRNMERNTLSAIDQQELVPRGITYIEGTAVVFEGRNYLSILAAFLTSLGVALFGWIVGAIVGILCLLIVIRFRRGKTIKDAATIEFAEVEVDGPDVSVGGIYMMNVGLEDNQRIIREIGMGFVLTPRSDDAKVTISNLGQRQAILHDVSVRLGVYRDDGEPALLPLAKLDLHSGRLGILLLPREHDREVALRAVSDVPLLEAAVRMPTEANHRKGGAMPNG</sequence>
<organism evidence="2 3">
    <name type="scientific">Cohnella fermenti</name>
    <dbReference type="NCBI Taxonomy" id="2565925"/>
    <lineage>
        <taxon>Bacteria</taxon>
        <taxon>Bacillati</taxon>
        <taxon>Bacillota</taxon>
        <taxon>Bacilli</taxon>
        <taxon>Bacillales</taxon>
        <taxon>Paenibacillaceae</taxon>
        <taxon>Cohnella</taxon>
    </lineage>
</organism>
<feature type="transmembrane region" description="Helical" evidence="1">
    <location>
        <begin position="150"/>
        <end position="183"/>
    </location>
</feature>
<evidence type="ECO:0000313" key="3">
    <source>
        <dbReference type="Proteomes" id="UP000310636"/>
    </source>
</evidence>
<dbReference type="OrthoDB" id="1846546at2"/>
<dbReference type="AlphaFoldDB" id="A0A4S4BTD3"/>
<reference evidence="2 3" key="1">
    <citation type="submission" date="2019-04" db="EMBL/GenBank/DDBJ databases">
        <title>Cohnella sp. nov. isolated from preserved vegetables.</title>
        <authorList>
            <person name="Lin S.-Y."/>
            <person name="Hung M.-H."/>
            <person name="Young C.-C."/>
        </authorList>
    </citation>
    <scope>NUCLEOTIDE SEQUENCE [LARGE SCALE GENOMIC DNA]</scope>
    <source>
        <strain evidence="2 3">CC-MHH1044</strain>
    </source>
</reference>
<keyword evidence="3" id="KW-1185">Reference proteome</keyword>
<keyword evidence="1" id="KW-0472">Membrane</keyword>
<evidence type="ECO:0000256" key="1">
    <source>
        <dbReference type="SAM" id="Phobius"/>
    </source>
</evidence>
<dbReference type="EMBL" id="SSOB01000016">
    <property type="protein sequence ID" value="THF78354.1"/>
    <property type="molecule type" value="Genomic_DNA"/>
</dbReference>
<keyword evidence="1" id="KW-0812">Transmembrane</keyword>
<accession>A0A4S4BTD3</accession>
<proteinExistence type="predicted"/>
<feature type="transmembrane region" description="Helical" evidence="1">
    <location>
        <begin position="73"/>
        <end position="94"/>
    </location>
</feature>
<evidence type="ECO:0000313" key="2">
    <source>
        <dbReference type="EMBL" id="THF78354.1"/>
    </source>
</evidence>
<dbReference type="Pfam" id="PF14045">
    <property type="entry name" value="YIEGIA"/>
    <property type="match status" value="1"/>
</dbReference>
<name>A0A4S4BTD3_9BACL</name>
<gene>
    <name evidence="2" type="ORF">E6C55_14140</name>
</gene>
<feature type="transmembrane region" description="Helical" evidence="1">
    <location>
        <begin position="40"/>
        <end position="57"/>
    </location>
</feature>
<evidence type="ECO:0008006" key="4">
    <source>
        <dbReference type="Google" id="ProtNLM"/>
    </source>
</evidence>
<dbReference type="InterPro" id="IPR025918">
    <property type="entry name" value="YIEGIA"/>
</dbReference>
<dbReference type="Proteomes" id="UP000310636">
    <property type="component" value="Unassembled WGS sequence"/>
</dbReference>
<protein>
    <recommendedName>
        <fullName evidence="4">YIEGIA protein</fullName>
    </recommendedName>
</protein>
<keyword evidence="1" id="KW-1133">Transmembrane helix</keyword>